<dbReference type="GO" id="GO:0051213">
    <property type="term" value="F:dioxygenase activity"/>
    <property type="evidence" value="ECO:0007669"/>
    <property type="project" value="UniProtKB-KW"/>
</dbReference>
<protein>
    <submittedName>
        <fullName evidence="3">3-phenylpropionate dioxygenase</fullName>
    </submittedName>
</protein>
<keyword evidence="4" id="KW-1185">Reference proteome</keyword>
<dbReference type="InterPro" id="IPR000391">
    <property type="entry name" value="Rng_hydr_dOase-bsu"/>
</dbReference>
<evidence type="ECO:0000313" key="4">
    <source>
        <dbReference type="Proteomes" id="UP000321058"/>
    </source>
</evidence>
<evidence type="ECO:0000256" key="2">
    <source>
        <dbReference type="ARBA" id="ARBA00023002"/>
    </source>
</evidence>
<sequence length="181" mass="21385">MAERDARIDRLLLSQEITDFLYREAELLDERRYREWLDLLADDVRYWMPIRRNVKLGDDEGEFTRALSDINWFDEGKDTLSRRVKQIETGIHWAEEPRSRLSHLVTNVQVQGAEPSLAAPQDVSVTSRFLIYRNRVETETDILVGRREDQLRRNGAGWLLARRKIILDQNVLLSKNLTFFI</sequence>
<dbReference type="EMBL" id="BKAJ01000167">
    <property type="protein sequence ID" value="GEP60497.1"/>
    <property type="molecule type" value="Genomic_DNA"/>
</dbReference>
<accession>A0A512NNG9</accession>
<organism evidence="3 4">
    <name type="scientific">Reyranella soli</name>
    <dbReference type="NCBI Taxonomy" id="1230389"/>
    <lineage>
        <taxon>Bacteria</taxon>
        <taxon>Pseudomonadati</taxon>
        <taxon>Pseudomonadota</taxon>
        <taxon>Alphaproteobacteria</taxon>
        <taxon>Hyphomicrobiales</taxon>
        <taxon>Reyranellaceae</taxon>
        <taxon>Reyranella</taxon>
    </lineage>
</organism>
<dbReference type="PANTHER" id="PTHR41534:SF2">
    <property type="entry name" value="3-PHENYLPROPIONATE_CINNAMIC ACID DIOXYGENASE SUBUNIT BETA"/>
    <property type="match status" value="1"/>
</dbReference>
<dbReference type="RefSeq" id="WP_147155839.1">
    <property type="nucleotide sequence ID" value="NZ_BKAJ01000167.1"/>
</dbReference>
<dbReference type="AlphaFoldDB" id="A0A512NNG9"/>
<dbReference type="InterPro" id="IPR032710">
    <property type="entry name" value="NTF2-like_dom_sf"/>
</dbReference>
<comment type="similarity">
    <text evidence="1">Belongs to the bacterial ring-hydroxylating dioxygenase beta subunit family.</text>
</comment>
<keyword evidence="3" id="KW-0223">Dioxygenase</keyword>
<dbReference type="GO" id="GO:0019380">
    <property type="term" value="P:3-phenylpropionate catabolic process"/>
    <property type="evidence" value="ECO:0007669"/>
    <property type="project" value="TreeGrafter"/>
</dbReference>
<name>A0A512NNG9_9HYPH</name>
<comment type="caution">
    <text evidence="3">The sequence shown here is derived from an EMBL/GenBank/DDBJ whole genome shotgun (WGS) entry which is preliminary data.</text>
</comment>
<gene>
    <name evidence="3" type="ORF">RSO01_76630</name>
</gene>
<reference evidence="3 4" key="1">
    <citation type="submission" date="2019-07" db="EMBL/GenBank/DDBJ databases">
        <title>Whole genome shotgun sequence of Reyranella soli NBRC 108950.</title>
        <authorList>
            <person name="Hosoyama A."/>
            <person name="Uohara A."/>
            <person name="Ohji S."/>
            <person name="Ichikawa N."/>
        </authorList>
    </citation>
    <scope>NUCLEOTIDE SEQUENCE [LARGE SCALE GENOMIC DNA]</scope>
    <source>
        <strain evidence="3 4">NBRC 108950</strain>
    </source>
</reference>
<dbReference type="Gene3D" id="3.10.450.50">
    <property type="match status" value="1"/>
</dbReference>
<dbReference type="NCBIfam" id="NF007479">
    <property type="entry name" value="PRK10069.1"/>
    <property type="match status" value="1"/>
</dbReference>
<evidence type="ECO:0000256" key="1">
    <source>
        <dbReference type="ARBA" id="ARBA00009570"/>
    </source>
</evidence>
<dbReference type="CDD" id="cd00667">
    <property type="entry name" value="ring_hydroxylating_dioxygenases_beta"/>
    <property type="match status" value="1"/>
</dbReference>
<dbReference type="PANTHER" id="PTHR41534">
    <property type="entry name" value="BLR3401 PROTEIN"/>
    <property type="match status" value="1"/>
</dbReference>
<proteinExistence type="inferred from homology"/>
<dbReference type="OrthoDB" id="7446267at2"/>
<dbReference type="SUPFAM" id="SSF54427">
    <property type="entry name" value="NTF2-like"/>
    <property type="match status" value="1"/>
</dbReference>
<keyword evidence="2" id="KW-0560">Oxidoreductase</keyword>
<dbReference type="Pfam" id="PF00866">
    <property type="entry name" value="Ring_hydroxyl_B"/>
    <property type="match status" value="1"/>
</dbReference>
<dbReference type="Proteomes" id="UP000321058">
    <property type="component" value="Unassembled WGS sequence"/>
</dbReference>
<evidence type="ECO:0000313" key="3">
    <source>
        <dbReference type="EMBL" id="GEP60497.1"/>
    </source>
</evidence>